<proteinExistence type="predicted"/>
<dbReference type="RefSeq" id="WP_066474210.1">
    <property type="nucleotide sequence ID" value="NZ_CBCRUZ010000007.1"/>
</dbReference>
<gene>
    <name evidence="9" type="ORF">KV203_17110</name>
</gene>
<keyword evidence="2 8" id="KW-0813">Transport</keyword>
<accession>A0ABX8SCU9</accession>
<keyword evidence="3 8" id="KW-0479">Metal-binding</keyword>
<keyword evidence="6 8" id="KW-0411">Iron-sulfur</keyword>
<dbReference type="InterPro" id="IPR001080">
    <property type="entry name" value="3Fe4S_ferredoxin"/>
</dbReference>
<evidence type="ECO:0000256" key="1">
    <source>
        <dbReference type="ARBA" id="ARBA00001927"/>
    </source>
</evidence>
<dbReference type="InterPro" id="IPR051269">
    <property type="entry name" value="Fe-S_cluster_ET"/>
</dbReference>
<keyword evidence="5 8" id="KW-0408">Iron</keyword>
<comment type="function">
    <text evidence="8">Ferredoxins are iron-sulfur proteins that transfer electrons in a wide variety of metabolic reactions.</text>
</comment>
<evidence type="ECO:0000256" key="2">
    <source>
        <dbReference type="ARBA" id="ARBA00022448"/>
    </source>
</evidence>
<dbReference type="Gene3D" id="3.30.70.20">
    <property type="match status" value="1"/>
</dbReference>
<reference evidence="9" key="1">
    <citation type="submission" date="2021-07" db="EMBL/GenBank/DDBJ databases">
        <title>Candidatus Kaistella beijingensis sp. nov. isolated from a municipal wastewater treatment plant is involved in sludge foaming.</title>
        <authorList>
            <person name="Song Y."/>
            <person name="Liu S.-J."/>
        </authorList>
    </citation>
    <scope>NUCLEOTIDE SEQUENCE</scope>
    <source>
        <strain evidence="9">DSM 43998</strain>
    </source>
</reference>
<evidence type="ECO:0000313" key="9">
    <source>
        <dbReference type="EMBL" id="QXQ13516.1"/>
    </source>
</evidence>
<sequence length="63" mass="6763">MKIEVDWDRCEANGVCVLLAPDLFELDDADNLQFAADGVPADQEGVLRDAIAQCPRAALSATD</sequence>
<evidence type="ECO:0000256" key="3">
    <source>
        <dbReference type="ARBA" id="ARBA00022723"/>
    </source>
</evidence>
<keyword evidence="7" id="KW-0003">3Fe-4S</keyword>
<dbReference type="PRINTS" id="PR00352">
    <property type="entry name" value="3FE4SFRDOXIN"/>
</dbReference>
<evidence type="ECO:0000256" key="5">
    <source>
        <dbReference type="ARBA" id="ARBA00023004"/>
    </source>
</evidence>
<organism evidence="9 10">
    <name type="scientific">Skermania pinensis</name>
    <dbReference type="NCBI Taxonomy" id="39122"/>
    <lineage>
        <taxon>Bacteria</taxon>
        <taxon>Bacillati</taxon>
        <taxon>Actinomycetota</taxon>
        <taxon>Actinomycetes</taxon>
        <taxon>Mycobacteriales</taxon>
        <taxon>Gordoniaceae</taxon>
        <taxon>Skermania</taxon>
    </lineage>
</organism>
<comment type="cofactor">
    <cofactor evidence="1">
        <name>[3Fe-4S] cluster</name>
        <dbReference type="ChEBI" id="CHEBI:21137"/>
    </cofactor>
</comment>
<evidence type="ECO:0000313" key="10">
    <source>
        <dbReference type="Proteomes" id="UP000887023"/>
    </source>
</evidence>
<dbReference type="EMBL" id="CP079105">
    <property type="protein sequence ID" value="QXQ13516.1"/>
    <property type="molecule type" value="Genomic_DNA"/>
</dbReference>
<dbReference type="SUPFAM" id="SSF54862">
    <property type="entry name" value="4Fe-4S ferredoxins"/>
    <property type="match status" value="1"/>
</dbReference>
<protein>
    <recommendedName>
        <fullName evidence="8">Ferredoxin</fullName>
    </recommendedName>
</protein>
<dbReference type="Pfam" id="PF13459">
    <property type="entry name" value="Fer4_15"/>
    <property type="match status" value="1"/>
</dbReference>
<keyword evidence="4 8" id="KW-0249">Electron transport</keyword>
<evidence type="ECO:0000256" key="4">
    <source>
        <dbReference type="ARBA" id="ARBA00022982"/>
    </source>
</evidence>
<name>A0ABX8SCU9_9ACTN</name>
<keyword evidence="10" id="KW-1185">Reference proteome</keyword>
<evidence type="ECO:0000256" key="8">
    <source>
        <dbReference type="RuleBase" id="RU368020"/>
    </source>
</evidence>
<dbReference type="Proteomes" id="UP000887023">
    <property type="component" value="Chromosome"/>
</dbReference>
<evidence type="ECO:0000256" key="7">
    <source>
        <dbReference type="ARBA" id="ARBA00023291"/>
    </source>
</evidence>
<dbReference type="PANTHER" id="PTHR36923:SF3">
    <property type="entry name" value="FERREDOXIN"/>
    <property type="match status" value="1"/>
</dbReference>
<dbReference type="PANTHER" id="PTHR36923">
    <property type="entry name" value="FERREDOXIN"/>
    <property type="match status" value="1"/>
</dbReference>
<evidence type="ECO:0000256" key="6">
    <source>
        <dbReference type="ARBA" id="ARBA00023014"/>
    </source>
</evidence>